<evidence type="ECO:0000313" key="5">
    <source>
        <dbReference type="Proteomes" id="UP001153269"/>
    </source>
</evidence>
<evidence type="ECO:0000256" key="2">
    <source>
        <dbReference type="SAM" id="MobiDB-lite"/>
    </source>
</evidence>
<sequence length="510" mass="57097">MLPSGGNSVGIVESCTAMLSTNQESVSAVNHPVSSTSFPCFSFMFLRFSVDLHLSQFFQIRSVPSPPPPPPPPPPPVSQLQDDGGAAAFRSARSPPPQPPPHPLRVDPPPPLSLCLSAAAENMEGFRLPPVIEEVLDASDELSELKDKEREDEETLTDGEKGLEEEEKEEKRGGVKDEEQEVEELRAQVLQLLLELEETREFSQRHEESFMELQGVLDEERLASAHQAESFTRQIQRLQAQLHSVQEEMDSLEEEKESELEEAQEELRSAQEEVVLLQQVSEEAAAERENDIASLQEELCRLRAEQQRLLATAQEYELEITTLRAEISMKSPHTGAPSHGDMEQLKDELVHLTDECLTLSHDNKQLNGKVDTLKQQQDMCDDAYLAVRVQGDTEQDEQLKTDSYITLSHDLEVERSEVDVLKDQLRAAEETTQRIQRECDGLKGELAELLLMYDSSQRERAALEQELQRYKAELLTGRKSQTEAGGWNLAVAAVAVAAVMVLVVPSFTRA</sequence>
<dbReference type="PANTHER" id="PTHR15715:SF26">
    <property type="entry name" value="COILED-COIL DOMAIN-CONTAINING PROTEIN 136"/>
    <property type="match status" value="1"/>
</dbReference>
<keyword evidence="3" id="KW-0812">Transmembrane</keyword>
<evidence type="ECO:0008006" key="6">
    <source>
        <dbReference type="Google" id="ProtNLM"/>
    </source>
</evidence>
<feature type="compositionally biased region" description="Pro residues" evidence="2">
    <location>
        <begin position="64"/>
        <end position="77"/>
    </location>
</feature>
<keyword evidence="3" id="KW-1133">Transmembrane helix</keyword>
<feature type="region of interest" description="Disordered" evidence="2">
    <location>
        <begin position="62"/>
        <end position="113"/>
    </location>
</feature>
<keyword evidence="5" id="KW-1185">Reference proteome</keyword>
<dbReference type="GO" id="GO:0001675">
    <property type="term" value="P:acrosome assembly"/>
    <property type="evidence" value="ECO:0007669"/>
    <property type="project" value="TreeGrafter"/>
</dbReference>
<evidence type="ECO:0000313" key="4">
    <source>
        <dbReference type="EMBL" id="CAB1413281.1"/>
    </source>
</evidence>
<dbReference type="InterPro" id="IPR051176">
    <property type="entry name" value="Cent_Immune-Sig_Mod"/>
</dbReference>
<feature type="region of interest" description="Disordered" evidence="2">
    <location>
        <begin position="142"/>
        <end position="181"/>
    </location>
</feature>
<dbReference type="Proteomes" id="UP001153269">
    <property type="component" value="Unassembled WGS sequence"/>
</dbReference>
<name>A0A9N7Y581_PLEPL</name>
<dbReference type="AlphaFoldDB" id="A0A9N7Y581"/>
<feature type="transmembrane region" description="Helical" evidence="3">
    <location>
        <begin position="487"/>
        <end position="507"/>
    </location>
</feature>
<feature type="coiled-coil region" evidence="1">
    <location>
        <begin position="411"/>
        <end position="480"/>
    </location>
</feature>
<dbReference type="GO" id="GO:0002080">
    <property type="term" value="C:acrosomal membrane"/>
    <property type="evidence" value="ECO:0007669"/>
    <property type="project" value="TreeGrafter"/>
</dbReference>
<dbReference type="PANTHER" id="PTHR15715">
    <property type="entry name" value="CENTROSOMAL PROTEIN OF 170 KDA"/>
    <property type="match status" value="1"/>
</dbReference>
<evidence type="ECO:0000256" key="1">
    <source>
        <dbReference type="SAM" id="Coils"/>
    </source>
</evidence>
<keyword evidence="3" id="KW-0472">Membrane</keyword>
<accession>A0A9N7Y581</accession>
<feature type="compositionally biased region" description="Acidic residues" evidence="2">
    <location>
        <begin position="150"/>
        <end position="168"/>
    </location>
</feature>
<dbReference type="EMBL" id="CADEAL010000048">
    <property type="protein sequence ID" value="CAB1413281.1"/>
    <property type="molecule type" value="Genomic_DNA"/>
</dbReference>
<evidence type="ECO:0000256" key="3">
    <source>
        <dbReference type="SAM" id="Phobius"/>
    </source>
</evidence>
<protein>
    <recommendedName>
        <fullName evidence="6">Coiled-coil domain containing 136b</fullName>
    </recommendedName>
</protein>
<reference evidence="4" key="1">
    <citation type="submission" date="2020-03" db="EMBL/GenBank/DDBJ databases">
        <authorList>
            <person name="Weist P."/>
        </authorList>
    </citation>
    <scope>NUCLEOTIDE SEQUENCE</scope>
</reference>
<organism evidence="4 5">
    <name type="scientific">Pleuronectes platessa</name>
    <name type="common">European plaice</name>
    <dbReference type="NCBI Taxonomy" id="8262"/>
    <lineage>
        <taxon>Eukaryota</taxon>
        <taxon>Metazoa</taxon>
        <taxon>Chordata</taxon>
        <taxon>Craniata</taxon>
        <taxon>Vertebrata</taxon>
        <taxon>Euteleostomi</taxon>
        <taxon>Actinopterygii</taxon>
        <taxon>Neopterygii</taxon>
        <taxon>Teleostei</taxon>
        <taxon>Neoteleostei</taxon>
        <taxon>Acanthomorphata</taxon>
        <taxon>Carangaria</taxon>
        <taxon>Pleuronectiformes</taxon>
        <taxon>Pleuronectoidei</taxon>
        <taxon>Pleuronectidae</taxon>
        <taxon>Pleuronectes</taxon>
    </lineage>
</organism>
<comment type="caution">
    <text evidence="4">The sequence shown here is derived from an EMBL/GenBank/DDBJ whole genome shotgun (WGS) entry which is preliminary data.</text>
</comment>
<feature type="compositionally biased region" description="Pro residues" evidence="2">
    <location>
        <begin position="94"/>
        <end position="112"/>
    </location>
</feature>
<keyword evidence="1" id="KW-0175">Coiled coil</keyword>
<dbReference type="GO" id="GO:0007338">
    <property type="term" value="P:single fertilization"/>
    <property type="evidence" value="ECO:0007669"/>
    <property type="project" value="TreeGrafter"/>
</dbReference>
<gene>
    <name evidence="4" type="ORF">PLEPLA_LOCUS981</name>
</gene>
<feature type="coiled-coil region" evidence="1">
    <location>
        <begin position="228"/>
        <end position="362"/>
    </location>
</feature>
<proteinExistence type="predicted"/>